<comment type="caution">
    <text evidence="2">The sequence shown here is derived from an EMBL/GenBank/DDBJ whole genome shotgun (WGS) entry which is preliminary data.</text>
</comment>
<sequence>MENQIIDALRKIDLKLPVELDKDIDLKQFGLDSLNIITLALELEERYNIQFPDNVININNFSSIREIERVIVNIIEFK</sequence>
<dbReference type="Proteomes" id="UP000316208">
    <property type="component" value="Unassembled WGS sequence"/>
</dbReference>
<evidence type="ECO:0000313" key="2">
    <source>
        <dbReference type="EMBL" id="TQR41753.1"/>
    </source>
</evidence>
<organism evidence="2 3">
    <name type="scientific">Paenibacillus popilliae</name>
    <name type="common">Bacillus popilliae</name>
    <dbReference type="NCBI Taxonomy" id="78057"/>
    <lineage>
        <taxon>Bacteria</taxon>
        <taxon>Bacillati</taxon>
        <taxon>Bacillota</taxon>
        <taxon>Bacilli</taxon>
        <taxon>Bacillales</taxon>
        <taxon>Paenibacillaceae</taxon>
        <taxon>Paenibacillus</taxon>
    </lineage>
</organism>
<feature type="domain" description="Carrier" evidence="1">
    <location>
        <begin position="1"/>
        <end position="75"/>
    </location>
</feature>
<dbReference type="EMBL" id="SADY01000009">
    <property type="protein sequence ID" value="TQR41753.1"/>
    <property type="molecule type" value="Genomic_DNA"/>
</dbReference>
<dbReference type="Gene3D" id="1.10.1200.10">
    <property type="entry name" value="ACP-like"/>
    <property type="match status" value="1"/>
</dbReference>
<reference evidence="2 3" key="1">
    <citation type="submission" date="2018-03" db="EMBL/GenBank/DDBJ databases">
        <title>Aerobic endospore-forming bacteria genome sequencing and assembly.</title>
        <authorList>
            <person name="Cavalcante D.A."/>
            <person name="Driks A."/>
            <person name="Putonti C."/>
            <person name="De-Souza M.T."/>
        </authorList>
    </citation>
    <scope>NUCLEOTIDE SEQUENCE [LARGE SCALE GENOMIC DNA]</scope>
    <source>
        <strain evidence="2 3">SDF0028</strain>
    </source>
</reference>
<proteinExistence type="predicted"/>
<dbReference type="Pfam" id="PF00550">
    <property type="entry name" value="PP-binding"/>
    <property type="match status" value="1"/>
</dbReference>
<keyword evidence="3" id="KW-1185">Reference proteome</keyword>
<dbReference type="SUPFAM" id="SSF47336">
    <property type="entry name" value="ACP-like"/>
    <property type="match status" value="1"/>
</dbReference>
<dbReference type="InterPro" id="IPR009081">
    <property type="entry name" value="PP-bd_ACP"/>
</dbReference>
<dbReference type="RefSeq" id="WP_142546102.1">
    <property type="nucleotide sequence ID" value="NZ_SADY01000009.1"/>
</dbReference>
<gene>
    <name evidence="2" type="ORF">C7Y44_24855</name>
</gene>
<evidence type="ECO:0000259" key="1">
    <source>
        <dbReference type="PROSITE" id="PS50075"/>
    </source>
</evidence>
<protein>
    <submittedName>
        <fullName evidence="2">Acyl carrier protein</fullName>
    </submittedName>
</protein>
<accession>A0ABY3AJ32</accession>
<dbReference type="InterPro" id="IPR036736">
    <property type="entry name" value="ACP-like_sf"/>
</dbReference>
<evidence type="ECO:0000313" key="3">
    <source>
        <dbReference type="Proteomes" id="UP000316208"/>
    </source>
</evidence>
<dbReference type="PROSITE" id="PS50075">
    <property type="entry name" value="CARRIER"/>
    <property type="match status" value="1"/>
</dbReference>
<name>A0ABY3AJ32_PAEPP</name>